<sequence length="116" mass="13014">MELSNHFISIKKSLILFSTTKLFFSTKPPFSTKALTKPFDSHSPKLTLPARSLQLETFKALEWSFLCNQLTPFTSTSMGKLITRNTKILIGKSKEESQKLLDQTAAALAVMKSFVN</sequence>
<reference evidence="1 2" key="1">
    <citation type="journal article" date="2006" name="Science">
        <title>The genome of black cottonwood, Populus trichocarpa (Torr. &amp; Gray).</title>
        <authorList>
            <person name="Tuskan G.A."/>
            <person name="Difazio S."/>
            <person name="Jansson S."/>
            <person name="Bohlmann J."/>
            <person name="Grigoriev I."/>
            <person name="Hellsten U."/>
            <person name="Putnam N."/>
            <person name="Ralph S."/>
            <person name="Rombauts S."/>
            <person name="Salamov A."/>
            <person name="Schein J."/>
            <person name="Sterck L."/>
            <person name="Aerts A."/>
            <person name="Bhalerao R.R."/>
            <person name="Bhalerao R.P."/>
            <person name="Blaudez D."/>
            <person name="Boerjan W."/>
            <person name="Brun A."/>
            <person name="Brunner A."/>
            <person name="Busov V."/>
            <person name="Campbell M."/>
            <person name="Carlson J."/>
            <person name="Chalot M."/>
            <person name="Chapman J."/>
            <person name="Chen G.L."/>
            <person name="Cooper D."/>
            <person name="Coutinho P.M."/>
            <person name="Couturier J."/>
            <person name="Covert S."/>
            <person name="Cronk Q."/>
            <person name="Cunningham R."/>
            <person name="Davis J."/>
            <person name="Degroeve S."/>
            <person name="Dejardin A."/>
            <person name="Depamphilis C."/>
            <person name="Detter J."/>
            <person name="Dirks B."/>
            <person name="Dubchak I."/>
            <person name="Duplessis S."/>
            <person name="Ehlting J."/>
            <person name="Ellis B."/>
            <person name="Gendler K."/>
            <person name="Goodstein D."/>
            <person name="Gribskov M."/>
            <person name="Grimwood J."/>
            <person name="Groover A."/>
            <person name="Gunter L."/>
            <person name="Hamberger B."/>
            <person name="Heinze B."/>
            <person name="Helariutta Y."/>
            <person name="Henrissat B."/>
            <person name="Holligan D."/>
            <person name="Holt R."/>
            <person name="Huang W."/>
            <person name="Islam-Faridi N."/>
            <person name="Jones S."/>
            <person name="Jones-Rhoades M."/>
            <person name="Jorgensen R."/>
            <person name="Joshi C."/>
            <person name="Kangasjarvi J."/>
            <person name="Karlsson J."/>
            <person name="Kelleher C."/>
            <person name="Kirkpatrick R."/>
            <person name="Kirst M."/>
            <person name="Kohler A."/>
            <person name="Kalluri U."/>
            <person name="Larimer F."/>
            <person name="Leebens-Mack J."/>
            <person name="Leple J.C."/>
            <person name="Locascio P."/>
            <person name="Lou Y."/>
            <person name="Lucas S."/>
            <person name="Martin F."/>
            <person name="Montanini B."/>
            <person name="Napoli C."/>
            <person name="Nelson D.R."/>
            <person name="Nelson C."/>
            <person name="Nieminen K."/>
            <person name="Nilsson O."/>
            <person name="Pereda V."/>
            <person name="Peter G."/>
            <person name="Philippe R."/>
            <person name="Pilate G."/>
            <person name="Poliakov A."/>
            <person name="Razumovskaya J."/>
            <person name="Richardson P."/>
            <person name="Rinaldi C."/>
            <person name="Ritland K."/>
            <person name="Rouze P."/>
            <person name="Ryaboy D."/>
            <person name="Schmutz J."/>
            <person name="Schrader J."/>
            <person name="Segerman B."/>
            <person name="Shin H."/>
            <person name="Siddiqui A."/>
            <person name="Sterky F."/>
            <person name="Terry A."/>
            <person name="Tsai C.J."/>
            <person name="Uberbacher E."/>
            <person name="Unneberg P."/>
            <person name="Vahala J."/>
            <person name="Wall K."/>
            <person name="Wessler S."/>
            <person name="Yang G."/>
            <person name="Yin T."/>
            <person name="Douglas C."/>
            <person name="Marra M."/>
            <person name="Sandberg G."/>
            <person name="Van de Peer Y."/>
            <person name="Rokhsar D."/>
        </authorList>
    </citation>
    <scope>NUCLEOTIDE SEQUENCE [LARGE SCALE GENOMIC DNA]</scope>
    <source>
        <strain evidence="2">cv. Nisqually</strain>
    </source>
</reference>
<dbReference type="STRING" id="3694.B9GU71"/>
<organism evidence="1 2">
    <name type="scientific">Populus trichocarpa</name>
    <name type="common">Western balsam poplar</name>
    <name type="synonym">Populus balsamifera subsp. trichocarpa</name>
    <dbReference type="NCBI Taxonomy" id="3694"/>
    <lineage>
        <taxon>Eukaryota</taxon>
        <taxon>Viridiplantae</taxon>
        <taxon>Streptophyta</taxon>
        <taxon>Embryophyta</taxon>
        <taxon>Tracheophyta</taxon>
        <taxon>Spermatophyta</taxon>
        <taxon>Magnoliopsida</taxon>
        <taxon>eudicotyledons</taxon>
        <taxon>Gunneridae</taxon>
        <taxon>Pentapetalae</taxon>
        <taxon>rosids</taxon>
        <taxon>fabids</taxon>
        <taxon>Malpighiales</taxon>
        <taxon>Salicaceae</taxon>
        <taxon>Saliceae</taxon>
        <taxon>Populus</taxon>
    </lineage>
</organism>
<dbReference type="HOGENOM" id="CLU_2101102_0_0_1"/>
<name>B9GU71_POPTR</name>
<dbReference type="GO" id="GO:0004519">
    <property type="term" value="F:endonuclease activity"/>
    <property type="evidence" value="ECO:0007669"/>
    <property type="project" value="UniProtKB-KW"/>
</dbReference>
<evidence type="ECO:0000313" key="1">
    <source>
        <dbReference type="EMBL" id="PNT51189.1"/>
    </source>
</evidence>
<dbReference type="GO" id="GO:0006298">
    <property type="term" value="P:mismatch repair"/>
    <property type="evidence" value="ECO:0007669"/>
    <property type="project" value="InterPro"/>
</dbReference>
<dbReference type="AlphaFoldDB" id="B9GU71"/>
<dbReference type="EMBL" id="CM009291">
    <property type="protein sequence ID" value="PNT51189.1"/>
    <property type="molecule type" value="Genomic_DNA"/>
</dbReference>
<dbReference type="PANTHER" id="PTHR48466">
    <property type="entry name" value="OS10G0509000 PROTEIN-RELATED"/>
    <property type="match status" value="1"/>
</dbReference>
<dbReference type="InParanoid" id="B9GU71"/>
<dbReference type="GO" id="GO:0005524">
    <property type="term" value="F:ATP binding"/>
    <property type="evidence" value="ECO:0007669"/>
    <property type="project" value="InterPro"/>
</dbReference>
<keyword evidence="2" id="KW-1185">Reference proteome</keyword>
<dbReference type="Proteomes" id="UP000006729">
    <property type="component" value="Chromosome 2"/>
</dbReference>
<dbReference type="GO" id="GO:0140664">
    <property type="term" value="F:ATP-dependent DNA damage sensor activity"/>
    <property type="evidence" value="ECO:0007669"/>
    <property type="project" value="InterPro"/>
</dbReference>
<evidence type="ECO:0000313" key="2">
    <source>
        <dbReference type="Proteomes" id="UP000006729"/>
    </source>
</evidence>
<accession>B9GU71</accession>
<protein>
    <submittedName>
        <fullName evidence="1">Uncharacterized protein</fullName>
    </submittedName>
</protein>
<dbReference type="GO" id="GO:0030983">
    <property type="term" value="F:mismatched DNA binding"/>
    <property type="evidence" value="ECO:0007669"/>
    <property type="project" value="InterPro"/>
</dbReference>
<dbReference type="PANTHER" id="PTHR48466:SF1">
    <property type="entry name" value="SMR DOMAIN-CONTAINING PROTEIN"/>
    <property type="match status" value="1"/>
</dbReference>
<dbReference type="InterPro" id="IPR045076">
    <property type="entry name" value="MutS"/>
</dbReference>
<proteinExistence type="predicted"/>
<gene>
    <name evidence="1" type="ORF">POPTR_002G230500</name>
</gene>